<dbReference type="PANTHER" id="PTHR30535:SF34">
    <property type="entry name" value="MOLYBDATE-BINDING PROTEIN MOLA"/>
    <property type="match status" value="1"/>
</dbReference>
<name>A0A8E2VMR9_9RHOB</name>
<reference evidence="3 4" key="1">
    <citation type="submission" date="2018-04" db="EMBL/GenBank/DDBJ databases">
        <title>Genomic Encyclopedia of Archaeal and Bacterial Type Strains, Phase II (KMG-II): from individual species to whole genera.</title>
        <authorList>
            <person name="Goeker M."/>
        </authorList>
    </citation>
    <scope>NUCLEOTIDE SEQUENCE [LARGE SCALE GENOMIC DNA]</scope>
    <source>
        <strain evidence="3 4">DSM 19783</strain>
    </source>
</reference>
<feature type="signal peptide" evidence="1">
    <location>
        <begin position="1"/>
        <end position="26"/>
    </location>
</feature>
<protein>
    <submittedName>
        <fullName evidence="3">Iron complex transport system substrate-binding protein</fullName>
    </submittedName>
</protein>
<keyword evidence="1" id="KW-0732">Signal</keyword>
<dbReference type="Gene3D" id="3.40.50.1980">
    <property type="entry name" value="Nitrogenase molybdenum iron protein domain"/>
    <property type="match status" value="2"/>
</dbReference>
<dbReference type="InterPro" id="IPR002491">
    <property type="entry name" value="ABC_transptr_periplasmic_BD"/>
</dbReference>
<dbReference type="InterPro" id="IPR050902">
    <property type="entry name" value="ABC_Transporter_SBP"/>
</dbReference>
<gene>
    <name evidence="3" type="ORF">C8N38_102272</name>
</gene>
<feature type="domain" description="Fe/B12 periplasmic-binding" evidence="2">
    <location>
        <begin position="31"/>
        <end position="285"/>
    </location>
</feature>
<dbReference type="PANTHER" id="PTHR30535">
    <property type="entry name" value="VITAMIN B12-BINDING PROTEIN"/>
    <property type="match status" value="1"/>
</dbReference>
<feature type="chain" id="PRO_5034779075" evidence="1">
    <location>
        <begin position="27"/>
        <end position="288"/>
    </location>
</feature>
<dbReference type="OrthoDB" id="1632039at2"/>
<dbReference type="Proteomes" id="UP000244037">
    <property type="component" value="Unassembled WGS sequence"/>
</dbReference>
<dbReference type="AlphaFoldDB" id="A0A8E2VMR9"/>
<accession>A0A8E2VMR9</accession>
<dbReference type="SUPFAM" id="SSF53807">
    <property type="entry name" value="Helical backbone' metal receptor"/>
    <property type="match status" value="1"/>
</dbReference>
<evidence type="ECO:0000256" key="1">
    <source>
        <dbReference type="SAM" id="SignalP"/>
    </source>
</evidence>
<keyword evidence="4" id="KW-1185">Reference proteome</keyword>
<comment type="caution">
    <text evidence="3">The sequence shown here is derived from an EMBL/GenBank/DDBJ whole genome shotgun (WGS) entry which is preliminary data.</text>
</comment>
<evidence type="ECO:0000313" key="3">
    <source>
        <dbReference type="EMBL" id="PTW51478.1"/>
    </source>
</evidence>
<proteinExistence type="predicted"/>
<organism evidence="3 4">
    <name type="scientific">Rhodovulum kholense</name>
    <dbReference type="NCBI Taxonomy" id="453584"/>
    <lineage>
        <taxon>Bacteria</taxon>
        <taxon>Pseudomonadati</taxon>
        <taxon>Pseudomonadota</taxon>
        <taxon>Alphaproteobacteria</taxon>
        <taxon>Rhodobacterales</taxon>
        <taxon>Paracoccaceae</taxon>
        <taxon>Rhodovulum</taxon>
    </lineage>
</organism>
<dbReference type="PROSITE" id="PS50983">
    <property type="entry name" value="FE_B12_PBP"/>
    <property type="match status" value="1"/>
</dbReference>
<dbReference type="Pfam" id="PF01497">
    <property type="entry name" value="Peripla_BP_2"/>
    <property type="match status" value="1"/>
</dbReference>
<evidence type="ECO:0000313" key="4">
    <source>
        <dbReference type="Proteomes" id="UP000244037"/>
    </source>
</evidence>
<dbReference type="EMBL" id="QAYC01000002">
    <property type="protein sequence ID" value="PTW51478.1"/>
    <property type="molecule type" value="Genomic_DNA"/>
</dbReference>
<sequence>MWVCVPPSSAIRLAAALALAGAAVLADPPARVVSMNLCTDQLAMLVAAPGQLVSISDLASNPMNSAMPEAARAYPANTGGAEEIFLMRPDLVLAGTYSNPATLAMLERLGIRVARIGLTTRLAEVPERLRQTGRLLGREARAEALARTFERDLARLSRGGPPRPLAAFFYANGYTQGKGTLSDDILTHAGFANLAGSGEAARGRSGGFDLALEELVMADPDLLILSRPYPKTSRAEEILAHPALRALPATAAPALSGPDWVCGTPLVLDALAEMTRRRDALAASPDRN</sequence>
<evidence type="ECO:0000259" key="2">
    <source>
        <dbReference type="PROSITE" id="PS50983"/>
    </source>
</evidence>